<organism evidence="1 2">
    <name type="scientific">Antarcticirhabdus aurantiaca</name>
    <dbReference type="NCBI Taxonomy" id="2606717"/>
    <lineage>
        <taxon>Bacteria</taxon>
        <taxon>Pseudomonadati</taxon>
        <taxon>Pseudomonadota</taxon>
        <taxon>Alphaproteobacteria</taxon>
        <taxon>Hyphomicrobiales</taxon>
        <taxon>Aurantimonadaceae</taxon>
        <taxon>Antarcticirhabdus</taxon>
    </lineage>
</organism>
<dbReference type="Proteomes" id="UP001163223">
    <property type="component" value="Chromosome"/>
</dbReference>
<keyword evidence="2" id="KW-1185">Reference proteome</keyword>
<reference evidence="1" key="1">
    <citation type="submission" date="2022-11" db="EMBL/GenBank/DDBJ databases">
        <title>beta-Carotene-producing bacterium, Jeongeuplla avenae sp. nov., alleviates the salt stress of Arabidopsis seedlings.</title>
        <authorList>
            <person name="Jiang L."/>
            <person name="Lee J."/>
        </authorList>
    </citation>
    <scope>NUCLEOTIDE SEQUENCE</scope>
    <source>
        <strain evidence="1">DY_R2A_6</strain>
    </source>
</reference>
<evidence type="ECO:0000313" key="1">
    <source>
        <dbReference type="EMBL" id="WAJ31283.1"/>
    </source>
</evidence>
<protein>
    <submittedName>
        <fullName evidence="1">Uncharacterized protein</fullName>
    </submittedName>
</protein>
<accession>A0ACD4NWV5</accession>
<dbReference type="EMBL" id="CP113520">
    <property type="protein sequence ID" value="WAJ31283.1"/>
    <property type="molecule type" value="Genomic_DNA"/>
</dbReference>
<gene>
    <name evidence="1" type="ORF">OXU80_14215</name>
</gene>
<sequence length="116" mass="12449">MTICFYMPGVRHGFEHVALHNLEALTRDLLRFQVEGGPTADELAGAPLLSDWAAVPGTGVLRLVGIVTGHPHVGPGPGTTSPVHAIDRAHAWMRSSNRLWRLGPARHVVHGFGSHA</sequence>
<evidence type="ECO:0000313" key="2">
    <source>
        <dbReference type="Proteomes" id="UP001163223"/>
    </source>
</evidence>
<proteinExistence type="predicted"/>
<name>A0ACD4NWV5_9HYPH</name>